<keyword evidence="4 7" id="KW-0812">Transmembrane</keyword>
<evidence type="ECO:0000256" key="2">
    <source>
        <dbReference type="ARBA" id="ARBA00004936"/>
    </source>
</evidence>
<dbReference type="InterPro" id="IPR000917">
    <property type="entry name" value="Sulfatase_N"/>
</dbReference>
<sequence>MWGRLIVLLLPVAVLGVWLKLLRIGNFFPAAGPVEVLAKVASDLAFGAAWMLLWMLACWFAKGTVRTVVFYLAHLATIVVGVFTVINHEYVSRTGNPLTWDEMAYAWRQQGELSSLLQSQMSSSVIALLAFAVLAPIVVPPLLGPLVSRLLRKRPGRKAKAAAVAVLALLLVLSSWSAPTVSAAFSLAAPVQLAVTPVREAMAYPEGLADPTVLPTPDATKLVDRDGKHKNLVVITLESHRATSTLPETRQSVTPVMDALAQSAIRPERGYAVLPHTSKALTAVTCGISPALDSENSEADPGSLPAKCLPELLGEQGYSSAFFQSATENFERRRGTVANFGYQDFTPVDEMSPIGFRRVNYFGYEDDIMLDPARKWLVAHSGQPFMLGMLTVTGHHDYALEGFDLIDFVDDPLLNKYLNGIHYQDQFVGHVLDMFKELGLYDNTVFVITGDHGEGFGEHRVFQHDNTIYDEGLRIPYLIIDPSKEGKLIEGPANQLAVLPTAVDLLGFDLVSDTQYKPSLMSDEPQGPVVATCYARGRCAATMDGDMKVIHHFGDRRDEVYDLSVDPYETNDLAAGTDSGWVSEQSDIALKWYLEAENAYAAYHESK</sequence>
<keyword evidence="3" id="KW-1003">Cell membrane</keyword>
<dbReference type="KEGG" id="tes:BW730_03755"/>
<evidence type="ECO:0000256" key="7">
    <source>
        <dbReference type="SAM" id="Phobius"/>
    </source>
</evidence>
<dbReference type="Proteomes" id="UP000188145">
    <property type="component" value="Chromosome"/>
</dbReference>
<dbReference type="STRING" id="1332264.BW730_03755"/>
<organism evidence="9 10">
    <name type="scientific">Tessaracoccus aquimaris</name>
    <dbReference type="NCBI Taxonomy" id="1332264"/>
    <lineage>
        <taxon>Bacteria</taxon>
        <taxon>Bacillati</taxon>
        <taxon>Actinomycetota</taxon>
        <taxon>Actinomycetes</taxon>
        <taxon>Propionibacteriales</taxon>
        <taxon>Propionibacteriaceae</taxon>
        <taxon>Tessaracoccus</taxon>
    </lineage>
</organism>
<proteinExistence type="predicted"/>
<reference evidence="10" key="1">
    <citation type="submission" date="2017-02" db="EMBL/GenBank/DDBJ databases">
        <title>Tessaracoccus aquaemaris sp. nov., isolated from the intestine of a Korean rockfish, Sebastes schlegelii, in a marine aquaculture pond.</title>
        <authorList>
            <person name="Tak E.J."/>
            <person name="Bae J.-W."/>
        </authorList>
    </citation>
    <scope>NUCLEOTIDE SEQUENCE [LARGE SCALE GENOMIC DNA]</scope>
    <source>
        <strain evidence="10">NSG39</strain>
    </source>
</reference>
<dbReference type="InterPro" id="IPR050448">
    <property type="entry name" value="OpgB/LTA_synthase_biosynth"/>
</dbReference>
<dbReference type="Gene3D" id="3.40.720.10">
    <property type="entry name" value="Alkaline Phosphatase, subunit A"/>
    <property type="match status" value="1"/>
</dbReference>
<feature type="domain" description="Sulfatase N-terminal" evidence="8">
    <location>
        <begin position="230"/>
        <end position="507"/>
    </location>
</feature>
<feature type="transmembrane region" description="Helical" evidence="7">
    <location>
        <begin position="159"/>
        <end position="178"/>
    </location>
</feature>
<evidence type="ECO:0000256" key="6">
    <source>
        <dbReference type="ARBA" id="ARBA00023136"/>
    </source>
</evidence>
<dbReference type="GO" id="GO:0005886">
    <property type="term" value="C:plasma membrane"/>
    <property type="evidence" value="ECO:0007669"/>
    <property type="project" value="UniProtKB-SubCell"/>
</dbReference>
<dbReference type="AlphaFoldDB" id="A0A1Q2CKY5"/>
<keyword evidence="5 7" id="KW-1133">Transmembrane helix</keyword>
<keyword evidence="10" id="KW-1185">Reference proteome</keyword>
<protein>
    <recommendedName>
        <fullName evidence="8">Sulfatase N-terminal domain-containing protein</fullName>
    </recommendedName>
</protein>
<dbReference type="CDD" id="cd16015">
    <property type="entry name" value="LTA_synthase"/>
    <property type="match status" value="1"/>
</dbReference>
<dbReference type="SUPFAM" id="SSF53649">
    <property type="entry name" value="Alkaline phosphatase-like"/>
    <property type="match status" value="1"/>
</dbReference>
<dbReference type="PANTHER" id="PTHR47371">
    <property type="entry name" value="LIPOTEICHOIC ACID SYNTHASE"/>
    <property type="match status" value="1"/>
</dbReference>
<evidence type="ECO:0000313" key="10">
    <source>
        <dbReference type="Proteomes" id="UP000188145"/>
    </source>
</evidence>
<dbReference type="Pfam" id="PF00884">
    <property type="entry name" value="Sulfatase"/>
    <property type="match status" value="1"/>
</dbReference>
<feature type="transmembrane region" description="Helical" evidence="7">
    <location>
        <begin position="40"/>
        <end position="61"/>
    </location>
</feature>
<evidence type="ECO:0000313" key="9">
    <source>
        <dbReference type="EMBL" id="AQP46774.1"/>
    </source>
</evidence>
<evidence type="ECO:0000259" key="8">
    <source>
        <dbReference type="Pfam" id="PF00884"/>
    </source>
</evidence>
<evidence type="ECO:0000256" key="5">
    <source>
        <dbReference type="ARBA" id="ARBA00022989"/>
    </source>
</evidence>
<feature type="transmembrane region" description="Helical" evidence="7">
    <location>
        <begin position="125"/>
        <end position="147"/>
    </location>
</feature>
<dbReference type="EMBL" id="CP019606">
    <property type="protein sequence ID" value="AQP46774.1"/>
    <property type="molecule type" value="Genomic_DNA"/>
</dbReference>
<name>A0A1Q2CKY5_9ACTN</name>
<keyword evidence="6 7" id="KW-0472">Membrane</keyword>
<evidence type="ECO:0000256" key="3">
    <source>
        <dbReference type="ARBA" id="ARBA00022475"/>
    </source>
</evidence>
<evidence type="ECO:0000256" key="1">
    <source>
        <dbReference type="ARBA" id="ARBA00004651"/>
    </source>
</evidence>
<evidence type="ECO:0000256" key="4">
    <source>
        <dbReference type="ARBA" id="ARBA00022692"/>
    </source>
</evidence>
<comment type="pathway">
    <text evidence="2">Cell wall biogenesis; lipoteichoic acid biosynthesis.</text>
</comment>
<dbReference type="InterPro" id="IPR017850">
    <property type="entry name" value="Alkaline_phosphatase_core_sf"/>
</dbReference>
<gene>
    <name evidence="9" type="ORF">BW730_03755</name>
</gene>
<accession>A0A1Q2CKY5</accession>
<feature type="transmembrane region" description="Helical" evidence="7">
    <location>
        <begin position="68"/>
        <end position="86"/>
    </location>
</feature>
<comment type="subcellular location">
    <subcellularLocation>
        <location evidence="1">Cell membrane</location>
        <topology evidence="1">Multi-pass membrane protein</topology>
    </subcellularLocation>
</comment>
<dbReference type="PANTHER" id="PTHR47371:SF3">
    <property type="entry name" value="PHOSPHOGLYCEROL TRANSFERASE I"/>
    <property type="match status" value="1"/>
</dbReference>